<evidence type="ECO:0000256" key="3">
    <source>
        <dbReference type="ARBA" id="ARBA00047806"/>
    </source>
</evidence>
<dbReference type="PANTHER" id="PTHR43774:SF1">
    <property type="entry name" value="PEPTIDE METHIONINE SULFOXIDE REDUCTASE MSRA 2"/>
    <property type="match status" value="1"/>
</dbReference>
<dbReference type="InterPro" id="IPR002569">
    <property type="entry name" value="Met_Sox_Rdtase_MsrA_dom"/>
</dbReference>
<dbReference type="SUPFAM" id="SSF55068">
    <property type="entry name" value="Peptide methionine sulfoxide reductase"/>
    <property type="match status" value="1"/>
</dbReference>
<organism evidence="6 7">
    <name type="scientific">Photobacterium atrarenae</name>
    <dbReference type="NCBI Taxonomy" id="865757"/>
    <lineage>
        <taxon>Bacteria</taxon>
        <taxon>Pseudomonadati</taxon>
        <taxon>Pseudomonadota</taxon>
        <taxon>Gammaproteobacteria</taxon>
        <taxon>Vibrionales</taxon>
        <taxon>Vibrionaceae</taxon>
        <taxon>Photobacterium</taxon>
    </lineage>
</organism>
<protein>
    <recommendedName>
        <fullName evidence="1">peptide-methionine (S)-S-oxide reductase</fullName>
        <ecNumber evidence="1">1.8.4.11</ecNumber>
    </recommendedName>
</protein>
<evidence type="ECO:0000259" key="5">
    <source>
        <dbReference type="Pfam" id="PF01625"/>
    </source>
</evidence>
<dbReference type="InterPro" id="IPR036509">
    <property type="entry name" value="Met_Sox_Rdtase_MsrA_sf"/>
</dbReference>
<dbReference type="Pfam" id="PF01625">
    <property type="entry name" value="PMSR"/>
    <property type="match status" value="1"/>
</dbReference>
<evidence type="ECO:0000256" key="4">
    <source>
        <dbReference type="ARBA" id="ARBA00048782"/>
    </source>
</evidence>
<keyword evidence="2 6" id="KW-0560">Oxidoreductase</keyword>
<comment type="catalytic activity">
    <reaction evidence="3">
        <text>L-methionyl-[protein] + [thioredoxin]-disulfide + H2O = L-methionyl-(S)-S-oxide-[protein] + [thioredoxin]-dithiol</text>
        <dbReference type="Rhea" id="RHEA:14217"/>
        <dbReference type="Rhea" id="RHEA-COMP:10698"/>
        <dbReference type="Rhea" id="RHEA-COMP:10700"/>
        <dbReference type="Rhea" id="RHEA-COMP:12313"/>
        <dbReference type="Rhea" id="RHEA-COMP:12315"/>
        <dbReference type="ChEBI" id="CHEBI:15377"/>
        <dbReference type="ChEBI" id="CHEBI:16044"/>
        <dbReference type="ChEBI" id="CHEBI:29950"/>
        <dbReference type="ChEBI" id="CHEBI:44120"/>
        <dbReference type="ChEBI" id="CHEBI:50058"/>
        <dbReference type="EC" id="1.8.4.11"/>
    </reaction>
</comment>
<feature type="domain" description="Peptide methionine sulphoxide reductase MsrA" evidence="5">
    <location>
        <begin position="4"/>
        <end position="138"/>
    </location>
</feature>
<dbReference type="RefSeq" id="WP_255391484.1">
    <property type="nucleotide sequence ID" value="NZ_CP101509.1"/>
</dbReference>
<dbReference type="EMBL" id="CP101509">
    <property type="protein sequence ID" value="UTV30139.1"/>
    <property type="molecule type" value="Genomic_DNA"/>
</dbReference>
<sequence length="174" mass="19634">MAQIGFGGSCYWCMEAVFRSIRGVSLARSVWFTASLAPEPSEGVTVTFDEDVIDLQSLIHIHLSTHSCTEEHALRKKYRSAVYVYDSTQAVEAGECLQRLQVLFPQPIVTQVLEIDSFRTADVSIQDYYYSDPGKPFCCQRITPKLRILLREFAAYVDPARQAVIESQDSGRND</sequence>
<dbReference type="EC" id="1.8.4.11" evidence="1"/>
<evidence type="ECO:0000256" key="2">
    <source>
        <dbReference type="ARBA" id="ARBA00023002"/>
    </source>
</evidence>
<evidence type="ECO:0000313" key="7">
    <source>
        <dbReference type="Proteomes" id="UP001057998"/>
    </source>
</evidence>
<dbReference type="Proteomes" id="UP001057998">
    <property type="component" value="Chromosome 2"/>
</dbReference>
<dbReference type="Gene3D" id="3.30.1060.10">
    <property type="entry name" value="Peptide methionine sulphoxide reductase MsrA"/>
    <property type="match status" value="1"/>
</dbReference>
<comment type="catalytic activity">
    <reaction evidence="4">
        <text>[thioredoxin]-disulfide + L-methionine + H2O = L-methionine (S)-S-oxide + [thioredoxin]-dithiol</text>
        <dbReference type="Rhea" id="RHEA:19993"/>
        <dbReference type="Rhea" id="RHEA-COMP:10698"/>
        <dbReference type="Rhea" id="RHEA-COMP:10700"/>
        <dbReference type="ChEBI" id="CHEBI:15377"/>
        <dbReference type="ChEBI" id="CHEBI:29950"/>
        <dbReference type="ChEBI" id="CHEBI:50058"/>
        <dbReference type="ChEBI" id="CHEBI:57844"/>
        <dbReference type="ChEBI" id="CHEBI:58772"/>
        <dbReference type="EC" id="1.8.4.11"/>
    </reaction>
</comment>
<evidence type="ECO:0000256" key="1">
    <source>
        <dbReference type="ARBA" id="ARBA00012502"/>
    </source>
</evidence>
<dbReference type="GO" id="GO:0008113">
    <property type="term" value="F:peptide-methionine (S)-S-oxide reductase activity"/>
    <property type="evidence" value="ECO:0007669"/>
    <property type="project" value="UniProtKB-EC"/>
</dbReference>
<keyword evidence="7" id="KW-1185">Reference proteome</keyword>
<dbReference type="PANTHER" id="PTHR43774">
    <property type="entry name" value="PEPTIDE METHIONINE SULFOXIDE REDUCTASE"/>
    <property type="match status" value="1"/>
</dbReference>
<accession>A0ABY5GLE8</accession>
<name>A0ABY5GLE8_9GAMM</name>
<gene>
    <name evidence="6" type="ORF">NNL38_16265</name>
</gene>
<reference evidence="6" key="1">
    <citation type="submission" date="2022-07" db="EMBL/GenBank/DDBJ databases">
        <title>Genome sequencing of Photobacterium atrarenae GJH2-4.</title>
        <authorList>
            <person name="Park S.-J."/>
        </authorList>
    </citation>
    <scope>NUCLEOTIDE SEQUENCE</scope>
    <source>
        <strain evidence="6">GJH2-4</strain>
    </source>
</reference>
<evidence type="ECO:0000313" key="6">
    <source>
        <dbReference type="EMBL" id="UTV30139.1"/>
    </source>
</evidence>
<proteinExistence type="predicted"/>